<dbReference type="GO" id="GO:0050661">
    <property type="term" value="F:NADP binding"/>
    <property type="evidence" value="ECO:0007669"/>
    <property type="project" value="TreeGrafter"/>
</dbReference>
<dbReference type="InterPro" id="IPR003710">
    <property type="entry name" value="ApbA"/>
</dbReference>
<feature type="domain" description="Ketopantoate reductase C-terminal" evidence="12">
    <location>
        <begin position="174"/>
        <end position="314"/>
    </location>
</feature>
<sequence length="334" mass="34920">MTQIAVLGAGLIGIYLGGRLAAGGADVILIGRPRLLDPLADGLRLSALDGFDRTIPAPARTADPTALAGADLILLTTKSQHSEAAAADVAAHARPGTPVLSFQNGVSNADRLRPLLPANPVIAGMVPYNVAARGPAHYHQGTGGSLAADRAAVPFAPLFQAAGLAFACSDNMPGVMWGKLLVNLNNAINALSGIPLAHQLIQRDYRRAWALCVAEGLRLLKPTGITLVDPLPLPLKHMPLIMSLPNPLYRRVVSRAGKGGARVDPHARSSMADDLAQGRATEVDWINGELLRLAASQGRTAPINARVIKLVRAAEAGAAPWPATALYKELKSAR</sequence>
<evidence type="ECO:0000259" key="11">
    <source>
        <dbReference type="Pfam" id="PF02558"/>
    </source>
</evidence>
<evidence type="ECO:0000259" key="12">
    <source>
        <dbReference type="Pfam" id="PF08546"/>
    </source>
</evidence>
<dbReference type="GO" id="GO:0015940">
    <property type="term" value="P:pantothenate biosynthetic process"/>
    <property type="evidence" value="ECO:0007669"/>
    <property type="project" value="UniProtKB-UniPathway"/>
</dbReference>
<keyword evidence="14" id="KW-1185">Reference proteome</keyword>
<dbReference type="GO" id="GO:0008677">
    <property type="term" value="F:2-dehydropantoate 2-reductase activity"/>
    <property type="evidence" value="ECO:0007669"/>
    <property type="project" value="UniProtKB-EC"/>
</dbReference>
<dbReference type="EC" id="1.1.1.169" evidence="3 10"/>
<dbReference type="Gene3D" id="3.40.50.720">
    <property type="entry name" value="NAD(P)-binding Rossmann-like Domain"/>
    <property type="match status" value="1"/>
</dbReference>
<keyword evidence="6 10" id="KW-0521">NADP</keyword>
<evidence type="ECO:0000256" key="9">
    <source>
        <dbReference type="ARBA" id="ARBA00048793"/>
    </source>
</evidence>
<dbReference type="AlphaFoldDB" id="A0A7G5ILM9"/>
<reference evidence="13 14" key="1">
    <citation type="submission" date="2020-07" db="EMBL/GenBank/DDBJ databases">
        <title>Complete genome sequence for Sandaracinobacter sp. M6.</title>
        <authorList>
            <person name="Tang Y."/>
            <person name="Liu Q."/>
            <person name="Guo Z."/>
            <person name="Lei P."/>
            <person name="Huang B."/>
        </authorList>
    </citation>
    <scope>NUCLEOTIDE SEQUENCE [LARGE SCALE GENOMIC DNA]</scope>
    <source>
        <strain evidence="13 14">M6</strain>
    </source>
</reference>
<keyword evidence="7 10" id="KW-0560">Oxidoreductase</keyword>
<dbReference type="PANTHER" id="PTHR43765:SF2">
    <property type="entry name" value="2-DEHYDROPANTOATE 2-REDUCTASE"/>
    <property type="match status" value="1"/>
</dbReference>
<evidence type="ECO:0000256" key="4">
    <source>
        <dbReference type="ARBA" id="ARBA00019465"/>
    </source>
</evidence>
<dbReference type="GO" id="GO:0005737">
    <property type="term" value="C:cytoplasm"/>
    <property type="evidence" value="ECO:0007669"/>
    <property type="project" value="TreeGrafter"/>
</dbReference>
<dbReference type="RefSeq" id="WP_182298119.1">
    <property type="nucleotide sequence ID" value="NZ_CP059851.1"/>
</dbReference>
<evidence type="ECO:0000256" key="6">
    <source>
        <dbReference type="ARBA" id="ARBA00022857"/>
    </source>
</evidence>
<dbReference type="SUPFAM" id="SSF51735">
    <property type="entry name" value="NAD(P)-binding Rossmann-fold domains"/>
    <property type="match status" value="1"/>
</dbReference>
<comment type="pathway">
    <text evidence="1 10">Cofactor biosynthesis; (R)-pantothenate biosynthesis; (R)-pantoate from 3-methyl-2-oxobutanoate: step 2/2.</text>
</comment>
<evidence type="ECO:0000256" key="7">
    <source>
        <dbReference type="ARBA" id="ARBA00023002"/>
    </source>
</evidence>
<organism evidence="13 14">
    <name type="scientific">Sandaracinobacteroides saxicola</name>
    <dbReference type="NCBI Taxonomy" id="2759707"/>
    <lineage>
        <taxon>Bacteria</taxon>
        <taxon>Pseudomonadati</taxon>
        <taxon>Pseudomonadota</taxon>
        <taxon>Alphaproteobacteria</taxon>
        <taxon>Sphingomonadales</taxon>
        <taxon>Sphingosinicellaceae</taxon>
        <taxon>Sandaracinobacteroides</taxon>
    </lineage>
</organism>
<dbReference type="EMBL" id="CP059851">
    <property type="protein sequence ID" value="QMW24271.1"/>
    <property type="molecule type" value="Genomic_DNA"/>
</dbReference>
<dbReference type="InterPro" id="IPR036291">
    <property type="entry name" value="NAD(P)-bd_dom_sf"/>
</dbReference>
<accession>A0A7G5ILM9</accession>
<keyword evidence="5 10" id="KW-0566">Pantothenate biosynthesis</keyword>
<name>A0A7G5ILM9_9SPHN</name>
<dbReference type="KEGG" id="sand:H3309_07410"/>
<dbReference type="InterPro" id="IPR013332">
    <property type="entry name" value="KPR_N"/>
</dbReference>
<dbReference type="InterPro" id="IPR013328">
    <property type="entry name" value="6PGD_dom2"/>
</dbReference>
<evidence type="ECO:0000256" key="5">
    <source>
        <dbReference type="ARBA" id="ARBA00022655"/>
    </source>
</evidence>
<dbReference type="Pfam" id="PF08546">
    <property type="entry name" value="ApbA_C"/>
    <property type="match status" value="1"/>
</dbReference>
<dbReference type="InterPro" id="IPR050838">
    <property type="entry name" value="Ketopantoate_reductase"/>
</dbReference>
<dbReference type="PANTHER" id="PTHR43765">
    <property type="entry name" value="2-DEHYDROPANTOATE 2-REDUCTASE-RELATED"/>
    <property type="match status" value="1"/>
</dbReference>
<dbReference type="Gene3D" id="1.10.1040.10">
    <property type="entry name" value="N-(1-d-carboxylethyl)-l-norvaline Dehydrogenase, domain 2"/>
    <property type="match status" value="1"/>
</dbReference>
<comment type="similarity">
    <text evidence="2 10">Belongs to the ketopantoate reductase family.</text>
</comment>
<evidence type="ECO:0000313" key="14">
    <source>
        <dbReference type="Proteomes" id="UP000515292"/>
    </source>
</evidence>
<dbReference type="Proteomes" id="UP000515292">
    <property type="component" value="Chromosome"/>
</dbReference>
<dbReference type="UniPathway" id="UPA00028">
    <property type="reaction ID" value="UER00004"/>
</dbReference>
<gene>
    <name evidence="13" type="ORF">H3309_07410</name>
</gene>
<dbReference type="InterPro" id="IPR013752">
    <property type="entry name" value="KPA_reductase"/>
</dbReference>
<feature type="domain" description="Ketopantoate reductase N-terminal" evidence="11">
    <location>
        <begin position="4"/>
        <end position="145"/>
    </location>
</feature>
<evidence type="ECO:0000256" key="10">
    <source>
        <dbReference type="RuleBase" id="RU362068"/>
    </source>
</evidence>
<dbReference type="NCBIfam" id="TIGR00745">
    <property type="entry name" value="apbA_panE"/>
    <property type="match status" value="1"/>
</dbReference>
<evidence type="ECO:0000256" key="3">
    <source>
        <dbReference type="ARBA" id="ARBA00013014"/>
    </source>
</evidence>
<dbReference type="InterPro" id="IPR008927">
    <property type="entry name" value="6-PGluconate_DH-like_C_sf"/>
</dbReference>
<comment type="function">
    <text evidence="10">Catalyzes the NADPH-dependent reduction of ketopantoate into pantoic acid.</text>
</comment>
<dbReference type="Pfam" id="PF02558">
    <property type="entry name" value="ApbA"/>
    <property type="match status" value="1"/>
</dbReference>
<evidence type="ECO:0000256" key="1">
    <source>
        <dbReference type="ARBA" id="ARBA00004994"/>
    </source>
</evidence>
<evidence type="ECO:0000256" key="8">
    <source>
        <dbReference type="ARBA" id="ARBA00032024"/>
    </source>
</evidence>
<evidence type="ECO:0000256" key="2">
    <source>
        <dbReference type="ARBA" id="ARBA00007870"/>
    </source>
</evidence>
<evidence type="ECO:0000313" key="13">
    <source>
        <dbReference type="EMBL" id="QMW24271.1"/>
    </source>
</evidence>
<dbReference type="SUPFAM" id="SSF48179">
    <property type="entry name" value="6-phosphogluconate dehydrogenase C-terminal domain-like"/>
    <property type="match status" value="1"/>
</dbReference>
<comment type="catalytic activity">
    <reaction evidence="9 10">
        <text>(R)-pantoate + NADP(+) = 2-dehydropantoate + NADPH + H(+)</text>
        <dbReference type="Rhea" id="RHEA:16233"/>
        <dbReference type="ChEBI" id="CHEBI:11561"/>
        <dbReference type="ChEBI" id="CHEBI:15378"/>
        <dbReference type="ChEBI" id="CHEBI:15980"/>
        <dbReference type="ChEBI" id="CHEBI:57783"/>
        <dbReference type="ChEBI" id="CHEBI:58349"/>
        <dbReference type="EC" id="1.1.1.169"/>
    </reaction>
</comment>
<proteinExistence type="inferred from homology"/>
<protein>
    <recommendedName>
        <fullName evidence="4 10">2-dehydropantoate 2-reductase</fullName>
        <ecNumber evidence="3 10">1.1.1.169</ecNumber>
    </recommendedName>
    <alternativeName>
        <fullName evidence="8 10">Ketopantoate reductase</fullName>
    </alternativeName>
</protein>